<organism evidence="2 3">
    <name type="scientific">Halorubrum lipolyticum DSM 21995</name>
    <dbReference type="NCBI Taxonomy" id="1227482"/>
    <lineage>
        <taxon>Archaea</taxon>
        <taxon>Methanobacteriati</taxon>
        <taxon>Methanobacteriota</taxon>
        <taxon>Stenosarchaea group</taxon>
        <taxon>Halobacteria</taxon>
        <taxon>Halobacteriales</taxon>
        <taxon>Haloferacaceae</taxon>
        <taxon>Halorubrum</taxon>
    </lineage>
</organism>
<keyword evidence="3" id="KW-1185">Reference proteome</keyword>
<keyword evidence="1" id="KW-1133">Transmembrane helix</keyword>
<dbReference type="Proteomes" id="UP000011650">
    <property type="component" value="Unassembled WGS sequence"/>
</dbReference>
<evidence type="ECO:0000313" key="2">
    <source>
        <dbReference type="EMBL" id="EMA58389.1"/>
    </source>
</evidence>
<dbReference type="AlphaFoldDB" id="M0NMJ7"/>
<dbReference type="EMBL" id="AOJG01000037">
    <property type="protein sequence ID" value="EMA58389.1"/>
    <property type="molecule type" value="Genomic_DNA"/>
</dbReference>
<gene>
    <name evidence="2" type="ORF">C469_13140</name>
</gene>
<reference evidence="2 3" key="1">
    <citation type="journal article" date="2014" name="PLoS Genet.">
        <title>Phylogenetically driven sequencing of extremely halophilic archaea reveals strategies for static and dynamic osmo-response.</title>
        <authorList>
            <person name="Becker E.A."/>
            <person name="Seitzer P.M."/>
            <person name="Tritt A."/>
            <person name="Larsen D."/>
            <person name="Krusor M."/>
            <person name="Yao A.I."/>
            <person name="Wu D."/>
            <person name="Madern D."/>
            <person name="Eisen J.A."/>
            <person name="Darling A.E."/>
            <person name="Facciotti M.T."/>
        </authorList>
    </citation>
    <scope>NUCLEOTIDE SEQUENCE [LARGE SCALE GENOMIC DNA]</scope>
    <source>
        <strain evidence="2 3">DSM 21995</strain>
    </source>
</reference>
<comment type="caution">
    <text evidence="2">The sequence shown here is derived from an EMBL/GenBank/DDBJ whole genome shotgun (WGS) entry which is preliminary data.</text>
</comment>
<keyword evidence="1" id="KW-0812">Transmembrane</keyword>
<evidence type="ECO:0000313" key="3">
    <source>
        <dbReference type="Proteomes" id="UP000011650"/>
    </source>
</evidence>
<evidence type="ECO:0000256" key="1">
    <source>
        <dbReference type="SAM" id="Phobius"/>
    </source>
</evidence>
<dbReference type="Pfam" id="PF26045">
    <property type="entry name" value="OB_2TM_halo"/>
    <property type="match status" value="1"/>
</dbReference>
<name>M0NMJ7_9EURY</name>
<dbReference type="InterPro" id="IPR058927">
    <property type="entry name" value="OB_2TM"/>
</dbReference>
<dbReference type="OrthoDB" id="206389at2157"/>
<protein>
    <submittedName>
        <fullName evidence="2">Uncharacterized protein</fullName>
    </submittedName>
</protein>
<dbReference type="STRING" id="1227482.C469_13140"/>
<dbReference type="PATRIC" id="fig|1227482.3.peg.2656"/>
<proteinExistence type="predicted"/>
<accession>M0NMJ7</accession>
<keyword evidence="1" id="KW-0472">Membrane</keyword>
<dbReference type="RefSeq" id="WP_008007300.1">
    <property type="nucleotide sequence ID" value="NZ_AOJG01000037.1"/>
</dbReference>
<feature type="transmembrane region" description="Helical" evidence="1">
    <location>
        <begin position="122"/>
        <end position="140"/>
    </location>
</feature>
<sequence>MFETARARIALVCLLLLGQAALFPLYAVQPVNEDAWELADETEFLDDPDRYLDGPVESGGIVQDTDPVVIRVETIDGTDRVTITGATIEPEPGDKVRVYGTLVDRTTIDAHNAFVVPQQGRWYAWGISFLAGLWVLTRLLRHWTMEWSTLGFEPRTEPLTVRKGVAWVQRRWGSNDA</sequence>